<dbReference type="EMBL" id="JAJIRN010000005">
    <property type="protein sequence ID" value="MCV2368873.1"/>
    <property type="molecule type" value="Genomic_DNA"/>
</dbReference>
<keyword evidence="2" id="KW-0808">Transferase</keyword>
<dbReference type="PANTHER" id="PTHR12526">
    <property type="entry name" value="GLYCOSYLTRANSFERASE"/>
    <property type="match status" value="1"/>
</dbReference>
<dbReference type="Gene3D" id="3.40.50.2000">
    <property type="entry name" value="Glycogen Phosphorylase B"/>
    <property type="match status" value="2"/>
</dbReference>
<dbReference type="SUPFAM" id="SSF53756">
    <property type="entry name" value="UDP-Glycosyltransferase/glycogen phosphorylase"/>
    <property type="match status" value="1"/>
</dbReference>
<comment type="caution">
    <text evidence="4">The sequence shown here is derived from an EMBL/GenBank/DDBJ whole genome shotgun (WGS) entry which is preliminary data.</text>
</comment>
<protein>
    <submittedName>
        <fullName evidence="4">Glycosyltransferase family 4 protein</fullName>
    </submittedName>
</protein>
<keyword evidence="1" id="KW-0328">Glycosyltransferase</keyword>
<dbReference type="PANTHER" id="PTHR12526:SF510">
    <property type="entry name" value="D-INOSITOL 3-PHOSPHATE GLYCOSYLTRANSFERASE"/>
    <property type="match status" value="1"/>
</dbReference>
<name>A0ABT2YFQ2_9BURK</name>
<dbReference type="Proteomes" id="UP001209701">
    <property type="component" value="Unassembled WGS sequence"/>
</dbReference>
<dbReference type="CDD" id="cd03801">
    <property type="entry name" value="GT4_PimA-like"/>
    <property type="match status" value="1"/>
</dbReference>
<feature type="domain" description="Glycosyl transferase family 1" evidence="3">
    <location>
        <begin position="178"/>
        <end position="316"/>
    </location>
</feature>
<evidence type="ECO:0000313" key="4">
    <source>
        <dbReference type="EMBL" id="MCV2368873.1"/>
    </source>
</evidence>
<evidence type="ECO:0000259" key="3">
    <source>
        <dbReference type="Pfam" id="PF00534"/>
    </source>
</evidence>
<gene>
    <name evidence="4" type="ORF">LNV07_12350</name>
</gene>
<dbReference type="Pfam" id="PF00534">
    <property type="entry name" value="Glycos_transf_1"/>
    <property type="match status" value="1"/>
</dbReference>
<reference evidence="4 5" key="1">
    <citation type="submission" date="2021-11" db="EMBL/GenBank/DDBJ databases">
        <authorList>
            <person name="Liang Q."/>
            <person name="Mou H."/>
            <person name="Liu Z."/>
        </authorList>
    </citation>
    <scope>NUCLEOTIDE SEQUENCE [LARGE SCALE GENOMIC DNA]</scope>
    <source>
        <strain evidence="4 5">CHU3</strain>
    </source>
</reference>
<sequence length="352" mass="39036">MLPNLAYVLHSGQLFGTERMALATVEALREQFDGLLIAPPGPVHEAARSAGLRSQVAHSRASMLIMLLRHLLKHPHSALLTTGVWQAIAGRLLQRLCLGRGAHLHMVHGGTDELLSYGRKRLLSGWQIKQVAVSDFVRQRLLAHGVPQHRIEVIHNFLPPRDEAQQKRPLRPRFEQGGLRRVLMLTRLDRIKRVGLLLDALDRTPELSQLHFDVYGSGEEAELLRQRARKHPNVRLHGFVADASQALATADLLLHTCPEEPFGLVLLEAFEAGVPVLVPNSGGAAEIVRHGDNGWHFSANDAVALGQRLLQISRASAADLNRRAAAGQRSLEQDFNPRRLLPRYVQLLRGAA</sequence>
<proteinExistence type="predicted"/>
<keyword evidence="5" id="KW-1185">Reference proteome</keyword>
<dbReference type="InterPro" id="IPR001296">
    <property type="entry name" value="Glyco_trans_1"/>
</dbReference>
<evidence type="ECO:0000256" key="1">
    <source>
        <dbReference type="ARBA" id="ARBA00022676"/>
    </source>
</evidence>
<accession>A0ABT2YFQ2</accession>
<evidence type="ECO:0000313" key="5">
    <source>
        <dbReference type="Proteomes" id="UP001209701"/>
    </source>
</evidence>
<organism evidence="4 5">
    <name type="scientific">Roseateles oligotrophus</name>
    <dbReference type="NCBI Taxonomy" id="1769250"/>
    <lineage>
        <taxon>Bacteria</taxon>
        <taxon>Pseudomonadati</taxon>
        <taxon>Pseudomonadota</taxon>
        <taxon>Betaproteobacteria</taxon>
        <taxon>Burkholderiales</taxon>
        <taxon>Sphaerotilaceae</taxon>
        <taxon>Roseateles</taxon>
    </lineage>
</organism>
<dbReference type="RefSeq" id="WP_263571468.1">
    <property type="nucleotide sequence ID" value="NZ_JAJIRN010000005.1"/>
</dbReference>
<evidence type="ECO:0000256" key="2">
    <source>
        <dbReference type="ARBA" id="ARBA00022679"/>
    </source>
</evidence>